<dbReference type="PROSITE" id="PS50011">
    <property type="entry name" value="PROTEIN_KINASE_DOM"/>
    <property type="match status" value="1"/>
</dbReference>
<comment type="similarity">
    <text evidence="1">Belongs to the protein kinase superfamily. AGC Ser/Thr protein kinase family.</text>
</comment>
<reference evidence="17 18" key="1">
    <citation type="journal article" date="2020" name="IScience">
        <title>Genome Sequencing of the Endangered Kingdonia uniflora (Circaeasteraceae, Ranunculales) Reveals Potential Mechanisms of Evolutionary Specialization.</title>
        <authorList>
            <person name="Sun Y."/>
            <person name="Deng T."/>
            <person name="Zhang A."/>
            <person name="Moore M.J."/>
            <person name="Landis J.B."/>
            <person name="Lin N."/>
            <person name="Zhang H."/>
            <person name="Zhang X."/>
            <person name="Huang J."/>
            <person name="Zhang X."/>
            <person name="Sun H."/>
            <person name="Wang H."/>
        </authorList>
    </citation>
    <scope>NUCLEOTIDE SEQUENCE [LARGE SCALE GENOMIC DNA]</scope>
    <source>
        <strain evidence="17">TB1705</strain>
        <tissue evidence="17">Leaf</tissue>
    </source>
</reference>
<feature type="compositionally biased region" description="Acidic residues" evidence="14">
    <location>
        <begin position="36"/>
        <end position="46"/>
    </location>
</feature>
<name>A0A7J7LQ58_9MAGN</name>
<comment type="caution">
    <text evidence="17">The sequence shown here is derived from an EMBL/GenBank/DDBJ whole genome shotgun (WGS) entry which is preliminary data.</text>
</comment>
<dbReference type="AlphaFoldDB" id="A0A7J7LQ58"/>
<evidence type="ECO:0000256" key="7">
    <source>
        <dbReference type="ARBA" id="ARBA00022741"/>
    </source>
</evidence>
<keyword evidence="18" id="KW-1185">Reference proteome</keyword>
<evidence type="ECO:0000256" key="10">
    <source>
        <dbReference type="ARBA" id="ARBA00022833"/>
    </source>
</evidence>
<evidence type="ECO:0000259" key="15">
    <source>
        <dbReference type="PROSITE" id="PS50011"/>
    </source>
</evidence>
<protein>
    <recommendedName>
        <fullName evidence="2">non-specific serine/threonine protein kinase</fullName>
        <ecNumber evidence="2">2.7.11.1</ecNumber>
    </recommendedName>
</protein>
<evidence type="ECO:0000313" key="18">
    <source>
        <dbReference type="Proteomes" id="UP000541444"/>
    </source>
</evidence>
<evidence type="ECO:0000256" key="9">
    <source>
        <dbReference type="ARBA" id="ARBA00022777"/>
    </source>
</evidence>
<dbReference type="PANTHER" id="PTHR24356">
    <property type="entry name" value="SERINE/THREONINE-PROTEIN KINASE"/>
    <property type="match status" value="1"/>
</dbReference>
<gene>
    <name evidence="17" type="ORF">GIB67_016869</name>
</gene>
<evidence type="ECO:0000256" key="5">
    <source>
        <dbReference type="ARBA" id="ARBA00022679"/>
    </source>
</evidence>
<dbReference type="SMART" id="SM00220">
    <property type="entry name" value="S_TKc"/>
    <property type="match status" value="1"/>
</dbReference>
<dbReference type="InterPro" id="IPR000961">
    <property type="entry name" value="AGC-kinase_C"/>
</dbReference>
<keyword evidence="4" id="KW-0597">Phosphoprotein</keyword>
<evidence type="ECO:0000256" key="11">
    <source>
        <dbReference type="ARBA" id="ARBA00022840"/>
    </source>
</evidence>
<feature type="region of interest" description="Disordered" evidence="14">
    <location>
        <begin position="337"/>
        <end position="407"/>
    </location>
</feature>
<evidence type="ECO:0000256" key="13">
    <source>
        <dbReference type="ARBA" id="ARBA00048679"/>
    </source>
</evidence>
<evidence type="ECO:0000259" key="16">
    <source>
        <dbReference type="PROSITE" id="PS51285"/>
    </source>
</evidence>
<dbReference type="InterPro" id="IPR011009">
    <property type="entry name" value="Kinase-like_dom_sf"/>
</dbReference>
<keyword evidence="6" id="KW-0479">Metal-binding</keyword>
<feature type="region of interest" description="Disordered" evidence="14">
    <location>
        <begin position="68"/>
        <end position="111"/>
    </location>
</feature>
<comment type="catalytic activity">
    <reaction evidence="12">
        <text>L-threonyl-[protein] + ATP = O-phospho-L-threonyl-[protein] + ADP + H(+)</text>
        <dbReference type="Rhea" id="RHEA:46608"/>
        <dbReference type="Rhea" id="RHEA-COMP:11060"/>
        <dbReference type="Rhea" id="RHEA-COMP:11605"/>
        <dbReference type="ChEBI" id="CHEBI:15378"/>
        <dbReference type="ChEBI" id="CHEBI:30013"/>
        <dbReference type="ChEBI" id="CHEBI:30616"/>
        <dbReference type="ChEBI" id="CHEBI:61977"/>
        <dbReference type="ChEBI" id="CHEBI:456216"/>
        <dbReference type="EC" id="2.7.11.1"/>
    </reaction>
</comment>
<feature type="region of interest" description="Disordered" evidence="14">
    <location>
        <begin position="523"/>
        <end position="549"/>
    </location>
</feature>
<dbReference type="Proteomes" id="UP000541444">
    <property type="component" value="Unassembled WGS sequence"/>
</dbReference>
<dbReference type="InterPro" id="IPR058783">
    <property type="entry name" value="IREH1/IRE-like_N"/>
</dbReference>
<dbReference type="Pfam" id="PF26031">
    <property type="entry name" value="IREH1"/>
    <property type="match status" value="1"/>
</dbReference>
<keyword evidence="11" id="KW-0067">ATP-binding</keyword>
<dbReference type="GO" id="GO:0005524">
    <property type="term" value="F:ATP binding"/>
    <property type="evidence" value="ECO:0007669"/>
    <property type="project" value="UniProtKB-KW"/>
</dbReference>
<evidence type="ECO:0000256" key="8">
    <source>
        <dbReference type="ARBA" id="ARBA00022771"/>
    </source>
</evidence>
<dbReference type="Pfam" id="PF00069">
    <property type="entry name" value="Pkinase"/>
    <property type="match status" value="1"/>
</dbReference>
<proteinExistence type="inferred from homology"/>
<evidence type="ECO:0000256" key="3">
    <source>
        <dbReference type="ARBA" id="ARBA00022527"/>
    </source>
</evidence>
<dbReference type="SUPFAM" id="SSF56112">
    <property type="entry name" value="Protein kinase-like (PK-like)"/>
    <property type="match status" value="1"/>
</dbReference>
<accession>A0A7J7LQ58</accession>
<dbReference type="CDD" id="cd05579">
    <property type="entry name" value="STKc_MAST_like"/>
    <property type="match status" value="1"/>
</dbReference>
<keyword evidence="9" id="KW-0418">Kinase</keyword>
<dbReference type="GO" id="GO:0004674">
    <property type="term" value="F:protein serine/threonine kinase activity"/>
    <property type="evidence" value="ECO:0007669"/>
    <property type="project" value="UniProtKB-KW"/>
</dbReference>
<dbReference type="OrthoDB" id="162894at2759"/>
<comment type="catalytic activity">
    <reaction evidence="13">
        <text>L-seryl-[protein] + ATP = O-phospho-L-seryl-[protein] + ADP + H(+)</text>
        <dbReference type="Rhea" id="RHEA:17989"/>
        <dbReference type="Rhea" id="RHEA-COMP:9863"/>
        <dbReference type="Rhea" id="RHEA-COMP:11604"/>
        <dbReference type="ChEBI" id="CHEBI:15378"/>
        <dbReference type="ChEBI" id="CHEBI:29999"/>
        <dbReference type="ChEBI" id="CHEBI:30616"/>
        <dbReference type="ChEBI" id="CHEBI:83421"/>
        <dbReference type="ChEBI" id="CHEBI:456216"/>
        <dbReference type="EC" id="2.7.11.1"/>
    </reaction>
</comment>
<evidence type="ECO:0000256" key="2">
    <source>
        <dbReference type="ARBA" id="ARBA00012513"/>
    </source>
</evidence>
<keyword evidence="3" id="KW-0723">Serine/threonine-protein kinase</keyword>
<dbReference type="EMBL" id="JACGCM010002112">
    <property type="protein sequence ID" value="KAF6144795.1"/>
    <property type="molecule type" value="Genomic_DNA"/>
</dbReference>
<evidence type="ECO:0000256" key="14">
    <source>
        <dbReference type="SAM" id="MobiDB-lite"/>
    </source>
</evidence>
<dbReference type="GO" id="GO:0008270">
    <property type="term" value="F:zinc ion binding"/>
    <property type="evidence" value="ECO:0007669"/>
    <property type="project" value="UniProtKB-KW"/>
</dbReference>
<dbReference type="PROSITE" id="PS00108">
    <property type="entry name" value="PROTEIN_KINASE_ST"/>
    <property type="match status" value="1"/>
</dbReference>
<feature type="compositionally biased region" description="Low complexity" evidence="14">
    <location>
        <begin position="344"/>
        <end position="359"/>
    </location>
</feature>
<keyword evidence="5" id="KW-0808">Transferase</keyword>
<dbReference type="Gene3D" id="1.10.510.10">
    <property type="entry name" value="Transferase(Phosphotransferase) domain 1"/>
    <property type="match status" value="1"/>
</dbReference>
<dbReference type="EC" id="2.7.11.1" evidence="2"/>
<dbReference type="InterPro" id="IPR050236">
    <property type="entry name" value="Ser_Thr_kinase_AGC"/>
</dbReference>
<dbReference type="GO" id="GO:0035556">
    <property type="term" value="P:intracellular signal transduction"/>
    <property type="evidence" value="ECO:0007669"/>
    <property type="project" value="TreeGrafter"/>
</dbReference>
<sequence>MADNQSSPDDPESSSAATTKLRKIPPIPIRRKNTDSEDEDDDEDLEGSSPILASSLGLNHIRTRSAAFSAPSPTRLPIPAFSPLNPINDKKVKIKDGNDDHPKSGRKNQWIQSKSLRAPSTLKMEFECHRTVLDTAKEIQSPRFQAILRVTSGRRKRTPADVKSFSHELNSKGVRPFPFWKSRALGHPEEIMGVIRTKFDRLKEEVNSDLSILAGDLVGILEKNAESHPEWKETLEDLLVVARQVAMMSPGDFWVKCEGIVQNLDDRRQELPLGILKQAHSRILFILTRCTRLLQFQKEGIFEDEHILGLHQLSDLGVYPDQIFRSGRPTHISSFGREVKKSAQSQEHSSDDQNSNSSQADPAESGTAKSVDSGRERISSWKKLPSAAEKNLKKDTDENEAPPRIVEKSETLQLHEITETEANEINIHRVTAVELPAESSDVCSTAKRVTWGAWGEQHTVTYGENSMICRICETEIPIVHVEDHSRICTIADRCDLKGLTVNERLERVAETLERILETCTPKSSGTAAGSLEAARASPSNTTEELDALSPKKTNLDRGFSVDMVDCVLEADNSFEMDDMKDLSEISCDNTHSVLMLDQGLIGGSPAGSSTPRSPLLTPRTSHVELLLGGNRTISEFENFQQIHKLLDIAHSVANINSSEYNTLEYLLDRLEDLKYAIQDRKVDALIVETFGRRIEKLLQEKYIHLCGQIDDEKVDSASNMGDEDGSVDDDTVRSRASPKNTNGKDRTSIEDFEILKPISRGAFGRVFLARKRATGDLFAIKVLKKADMIRKNAVESILAERNILISVRNPFVVRFFYSFTCRENLYLVMEYLNGGDLYSLLRNLGCLDEDMARVYIAEVLLALEYLHSLNVIHRDLKPDNLLIAHDGHIKLTDFGLSKVGLINSTDDLSGPTVCSTALLGEDAPRSSVQQREERQKHSAIGTPDYLAPEILLGMGHGSYISPLFHGITADWWSVGIILFELLVGIPPFNAEHPQQIFDNIMNRDIPWPHVPEEMSYEAYDLISKLLIDNPVQRLGVTGAKEVKKHVFFKDINWDTLARQKAAFIPTAEGAYDTSYFTSRYLWNETDENLNAAAGGDFDDTTDTSISGSGSSYSNQHDEDGDECGNLADFGTPALAVKYSFSNFSFKVKSAMTCSF</sequence>
<evidence type="ECO:0000256" key="1">
    <source>
        <dbReference type="ARBA" id="ARBA00009903"/>
    </source>
</evidence>
<feature type="region of interest" description="Disordered" evidence="14">
    <location>
        <begin position="1"/>
        <end position="50"/>
    </location>
</feature>
<dbReference type="InterPro" id="IPR000719">
    <property type="entry name" value="Prot_kinase_dom"/>
</dbReference>
<keyword evidence="7" id="KW-0547">Nucleotide-binding</keyword>
<feature type="domain" description="Protein kinase" evidence="15">
    <location>
        <begin position="752"/>
        <end position="1048"/>
    </location>
</feature>
<keyword evidence="8" id="KW-0863">Zinc-finger</keyword>
<feature type="compositionally biased region" description="Basic and acidic residues" evidence="14">
    <location>
        <begin position="88"/>
        <end position="103"/>
    </location>
</feature>
<evidence type="ECO:0000256" key="6">
    <source>
        <dbReference type="ARBA" id="ARBA00022723"/>
    </source>
</evidence>
<organism evidence="17 18">
    <name type="scientific">Kingdonia uniflora</name>
    <dbReference type="NCBI Taxonomy" id="39325"/>
    <lineage>
        <taxon>Eukaryota</taxon>
        <taxon>Viridiplantae</taxon>
        <taxon>Streptophyta</taxon>
        <taxon>Embryophyta</taxon>
        <taxon>Tracheophyta</taxon>
        <taxon>Spermatophyta</taxon>
        <taxon>Magnoliopsida</taxon>
        <taxon>Ranunculales</taxon>
        <taxon>Circaeasteraceae</taxon>
        <taxon>Kingdonia</taxon>
    </lineage>
</organism>
<dbReference type="Gene3D" id="3.30.200.20">
    <property type="entry name" value="Phosphorylase Kinase, domain 1"/>
    <property type="match status" value="1"/>
</dbReference>
<dbReference type="PANTHER" id="PTHR24356:SF395">
    <property type="entry name" value="SERINE_THREONINE PROTEIN KINASE IRE-RELATED"/>
    <property type="match status" value="1"/>
</dbReference>
<dbReference type="PROSITE" id="PS51285">
    <property type="entry name" value="AGC_KINASE_CTER"/>
    <property type="match status" value="1"/>
</dbReference>
<dbReference type="InterPro" id="IPR008271">
    <property type="entry name" value="Ser/Thr_kinase_AS"/>
</dbReference>
<feature type="region of interest" description="Disordered" evidence="14">
    <location>
        <begin position="716"/>
        <end position="745"/>
    </location>
</feature>
<keyword evidence="10" id="KW-0862">Zinc</keyword>
<evidence type="ECO:0000313" key="17">
    <source>
        <dbReference type="EMBL" id="KAF6144795.1"/>
    </source>
</evidence>
<feature type="domain" description="AGC-kinase C-terminal" evidence="16">
    <location>
        <begin position="1049"/>
        <end position="1122"/>
    </location>
</feature>
<evidence type="ECO:0000256" key="4">
    <source>
        <dbReference type="ARBA" id="ARBA00022553"/>
    </source>
</evidence>
<dbReference type="FunFam" id="3.30.200.20:FF:000147">
    <property type="entry name" value="probable serine/threonine protein kinase IREH1"/>
    <property type="match status" value="1"/>
</dbReference>
<evidence type="ECO:0000256" key="12">
    <source>
        <dbReference type="ARBA" id="ARBA00047899"/>
    </source>
</evidence>